<keyword evidence="4 7" id="KW-1133">Transmembrane helix</keyword>
<gene>
    <name evidence="10" type="ORF">ERS852568_01731</name>
</gene>
<dbReference type="RefSeq" id="WP_055207643.1">
    <property type="nucleotide sequence ID" value="NZ_CZBO01000003.1"/>
</dbReference>
<evidence type="ECO:0000256" key="5">
    <source>
        <dbReference type="ARBA" id="ARBA00023136"/>
    </source>
</evidence>
<accession>A0A174TCR1</accession>
<dbReference type="EMBL" id="CZBO01000003">
    <property type="protein sequence ID" value="CUQ06271.1"/>
    <property type="molecule type" value="Genomic_DNA"/>
</dbReference>
<keyword evidence="5 7" id="KW-0472">Membrane</keyword>
<dbReference type="Pfam" id="PF02687">
    <property type="entry name" value="FtsX"/>
    <property type="match status" value="1"/>
</dbReference>
<feature type="transmembrane region" description="Helical" evidence="7">
    <location>
        <begin position="324"/>
        <end position="343"/>
    </location>
</feature>
<feature type="domain" description="ABC3 transporter permease C-terminal" evidence="8">
    <location>
        <begin position="324"/>
        <end position="482"/>
    </location>
</feature>
<dbReference type="InterPro" id="IPR050250">
    <property type="entry name" value="Macrolide_Exporter_MacB"/>
</dbReference>
<dbReference type="InterPro" id="IPR003838">
    <property type="entry name" value="ABC3_permease_C"/>
</dbReference>
<feature type="compositionally biased region" description="Low complexity" evidence="6">
    <location>
        <begin position="122"/>
        <end position="134"/>
    </location>
</feature>
<dbReference type="PANTHER" id="PTHR30572:SF9">
    <property type="entry name" value="ABC TRANSPORTER PERMEASE PROTEIN"/>
    <property type="match status" value="1"/>
</dbReference>
<evidence type="ECO:0000259" key="9">
    <source>
        <dbReference type="Pfam" id="PF12704"/>
    </source>
</evidence>
<dbReference type="PANTHER" id="PTHR30572">
    <property type="entry name" value="MEMBRANE COMPONENT OF TRANSPORTER-RELATED"/>
    <property type="match status" value="1"/>
</dbReference>
<evidence type="ECO:0000256" key="7">
    <source>
        <dbReference type="SAM" id="Phobius"/>
    </source>
</evidence>
<protein>
    <submittedName>
        <fullName evidence="10">ABC transporter permease</fullName>
    </submittedName>
</protein>
<evidence type="ECO:0000256" key="3">
    <source>
        <dbReference type="ARBA" id="ARBA00022692"/>
    </source>
</evidence>
<sequence>MNFLFRAFLSVVERKGKSIILFFVITTICIFVLSGISIQSATEKSEILARQKLGATVTLSQNMQKQKEQMREEAGGPGGFKMERNPISLEDVEKVLTLNHITGYNVTSSTEGIADGFNPIKSSESVTENTNSNNFEMRGPKEDGKRVMGDVSIEGVLSLEGVNAFANGEASLTSGEAITHNNKDEKVAVIEKTLAEENEIKVGDKIKVKSTVNADSSVELKVIGIYETSSEIDEGAMRNEAMNPYNKIYTPYNVANTLKGSDYKDKVDSAIYYLDDPLNVDEFIEEGKNLDIDFDKYTLDANSREYEQMIKPIENVGSFAKTTVIIVGVCGALILCLIIMLSIKDRRNEIGILLSLGEKKFKIIAQFAVEILIILSISLGVSLVAGNSISNVIADKLISKEVTAIEESSKSMSQGGMKMPGEDGRGFGFRGPNNLNKENTEVIDELNVSVTGTDYLKMSAIAILISILAVLLPAINVMKLQPKTILSKHD</sequence>
<dbReference type="Pfam" id="PF12704">
    <property type="entry name" value="MacB_PCD"/>
    <property type="match status" value="1"/>
</dbReference>
<feature type="transmembrane region" description="Helical" evidence="7">
    <location>
        <begin position="20"/>
        <end position="38"/>
    </location>
</feature>
<dbReference type="AlphaFoldDB" id="A0A174TCR1"/>
<keyword evidence="2" id="KW-1003">Cell membrane</keyword>
<evidence type="ECO:0000256" key="2">
    <source>
        <dbReference type="ARBA" id="ARBA00022475"/>
    </source>
</evidence>
<feature type="region of interest" description="Disordered" evidence="6">
    <location>
        <begin position="117"/>
        <end position="146"/>
    </location>
</feature>
<evidence type="ECO:0000259" key="8">
    <source>
        <dbReference type="Pfam" id="PF02687"/>
    </source>
</evidence>
<dbReference type="InterPro" id="IPR025857">
    <property type="entry name" value="MacB_PCD"/>
</dbReference>
<reference evidence="10 11" key="1">
    <citation type="submission" date="2015-09" db="EMBL/GenBank/DDBJ databases">
        <authorList>
            <consortium name="Pathogen Informatics"/>
        </authorList>
    </citation>
    <scope>NUCLEOTIDE SEQUENCE [LARGE SCALE GENOMIC DNA]</scope>
    <source>
        <strain evidence="10 11">2789STDY5834956</strain>
    </source>
</reference>
<evidence type="ECO:0000256" key="6">
    <source>
        <dbReference type="SAM" id="MobiDB-lite"/>
    </source>
</evidence>
<feature type="transmembrane region" description="Helical" evidence="7">
    <location>
        <begin position="363"/>
        <end position="385"/>
    </location>
</feature>
<dbReference type="GO" id="GO:0022857">
    <property type="term" value="F:transmembrane transporter activity"/>
    <property type="evidence" value="ECO:0007669"/>
    <property type="project" value="TreeGrafter"/>
</dbReference>
<evidence type="ECO:0000256" key="1">
    <source>
        <dbReference type="ARBA" id="ARBA00004651"/>
    </source>
</evidence>
<keyword evidence="3 7" id="KW-0812">Transmembrane</keyword>
<proteinExistence type="predicted"/>
<feature type="domain" description="MacB-like periplasmic core" evidence="9">
    <location>
        <begin position="28"/>
        <end position="286"/>
    </location>
</feature>
<feature type="transmembrane region" description="Helical" evidence="7">
    <location>
        <begin position="455"/>
        <end position="478"/>
    </location>
</feature>
<evidence type="ECO:0000256" key="4">
    <source>
        <dbReference type="ARBA" id="ARBA00022989"/>
    </source>
</evidence>
<evidence type="ECO:0000313" key="10">
    <source>
        <dbReference type="EMBL" id="CUQ06271.1"/>
    </source>
</evidence>
<comment type="subcellular location">
    <subcellularLocation>
        <location evidence="1">Cell membrane</location>
        <topology evidence="1">Multi-pass membrane protein</topology>
    </subcellularLocation>
</comment>
<dbReference type="GO" id="GO:0005886">
    <property type="term" value="C:plasma membrane"/>
    <property type="evidence" value="ECO:0007669"/>
    <property type="project" value="UniProtKB-SubCell"/>
</dbReference>
<name>A0A174TCR1_9CLOT</name>
<dbReference type="Proteomes" id="UP000095563">
    <property type="component" value="Unassembled WGS sequence"/>
</dbReference>
<organism evidence="10 11">
    <name type="scientific">Clostridium baratii</name>
    <dbReference type="NCBI Taxonomy" id="1561"/>
    <lineage>
        <taxon>Bacteria</taxon>
        <taxon>Bacillati</taxon>
        <taxon>Bacillota</taxon>
        <taxon>Clostridia</taxon>
        <taxon>Eubacteriales</taxon>
        <taxon>Clostridiaceae</taxon>
        <taxon>Clostridium</taxon>
    </lineage>
</organism>
<evidence type="ECO:0000313" key="11">
    <source>
        <dbReference type="Proteomes" id="UP000095563"/>
    </source>
</evidence>